<evidence type="ECO:0000313" key="1">
    <source>
        <dbReference type="EMBL" id="QZO02077.1"/>
    </source>
</evidence>
<dbReference type="EMBL" id="CP081869">
    <property type="protein sequence ID" value="QZO02077.1"/>
    <property type="molecule type" value="Genomic_DNA"/>
</dbReference>
<name>A0A9E6RJD0_9HYPH</name>
<dbReference type="Proteomes" id="UP000825701">
    <property type="component" value="Chromosome"/>
</dbReference>
<proteinExistence type="predicted"/>
<evidence type="ECO:0000313" key="2">
    <source>
        <dbReference type="Proteomes" id="UP000825701"/>
    </source>
</evidence>
<organism evidence="1 2">
    <name type="scientific">Chenggangzhangella methanolivorans</name>
    <dbReference type="NCBI Taxonomy" id="1437009"/>
    <lineage>
        <taxon>Bacteria</taxon>
        <taxon>Pseudomonadati</taxon>
        <taxon>Pseudomonadota</taxon>
        <taxon>Alphaproteobacteria</taxon>
        <taxon>Hyphomicrobiales</taxon>
        <taxon>Methylopilaceae</taxon>
        <taxon>Chenggangzhangella</taxon>
    </lineage>
</organism>
<dbReference type="RefSeq" id="WP_261405459.1">
    <property type="nucleotide sequence ID" value="NZ_CP081869.1"/>
</dbReference>
<reference evidence="1" key="1">
    <citation type="submission" date="2021-08" db="EMBL/GenBank/DDBJ databases">
        <authorList>
            <person name="Zhang H."/>
            <person name="Xu M."/>
            <person name="Yu Z."/>
            <person name="Yang L."/>
            <person name="Cai Y."/>
        </authorList>
    </citation>
    <scope>NUCLEOTIDE SEQUENCE</scope>
    <source>
        <strain evidence="1">CHL1</strain>
    </source>
</reference>
<dbReference type="KEGG" id="cmet:K6K41_12855"/>
<protein>
    <submittedName>
        <fullName evidence="1">Uncharacterized protein</fullName>
    </submittedName>
</protein>
<accession>A0A9E6RJD0</accession>
<keyword evidence="2" id="KW-1185">Reference proteome</keyword>
<sequence length="69" mass="7975">MIVIDFSDERELTLHVRSSQEGKVEVDADVSLHGRWIFDLTKVDDLSWTVCLQPQHNELLAVMPAPMRR</sequence>
<gene>
    <name evidence="1" type="ORF">K6K41_12855</name>
</gene>
<dbReference type="AlphaFoldDB" id="A0A9E6RJD0"/>